<evidence type="ECO:0000256" key="1">
    <source>
        <dbReference type="SAM" id="Phobius"/>
    </source>
</evidence>
<name>A0A0A9HP96_ARUDO</name>
<reference evidence="2" key="1">
    <citation type="submission" date="2014-09" db="EMBL/GenBank/DDBJ databases">
        <authorList>
            <person name="Magalhaes I.L.F."/>
            <person name="Oliveira U."/>
            <person name="Santos F.R."/>
            <person name="Vidigal T.H.D.A."/>
            <person name="Brescovit A.D."/>
            <person name="Santos A.J."/>
        </authorList>
    </citation>
    <scope>NUCLEOTIDE SEQUENCE</scope>
    <source>
        <tissue evidence="2">Shoot tissue taken approximately 20 cm above the soil surface</tissue>
    </source>
</reference>
<reference evidence="2" key="2">
    <citation type="journal article" date="2015" name="Data Brief">
        <title>Shoot transcriptome of the giant reed, Arundo donax.</title>
        <authorList>
            <person name="Barrero R.A."/>
            <person name="Guerrero F.D."/>
            <person name="Moolhuijzen P."/>
            <person name="Goolsby J.A."/>
            <person name="Tidwell J."/>
            <person name="Bellgard S.E."/>
            <person name="Bellgard M.I."/>
        </authorList>
    </citation>
    <scope>NUCLEOTIDE SEQUENCE</scope>
    <source>
        <tissue evidence="2">Shoot tissue taken approximately 20 cm above the soil surface</tissue>
    </source>
</reference>
<proteinExistence type="predicted"/>
<protein>
    <submittedName>
        <fullName evidence="2">Uncharacterized protein</fullName>
    </submittedName>
</protein>
<dbReference type="EMBL" id="GBRH01158921">
    <property type="protein sequence ID" value="JAE38975.1"/>
    <property type="molecule type" value="Transcribed_RNA"/>
</dbReference>
<evidence type="ECO:0000313" key="2">
    <source>
        <dbReference type="EMBL" id="JAE38975.1"/>
    </source>
</evidence>
<organism evidence="2">
    <name type="scientific">Arundo donax</name>
    <name type="common">Giant reed</name>
    <name type="synonym">Donax arundinaceus</name>
    <dbReference type="NCBI Taxonomy" id="35708"/>
    <lineage>
        <taxon>Eukaryota</taxon>
        <taxon>Viridiplantae</taxon>
        <taxon>Streptophyta</taxon>
        <taxon>Embryophyta</taxon>
        <taxon>Tracheophyta</taxon>
        <taxon>Spermatophyta</taxon>
        <taxon>Magnoliopsida</taxon>
        <taxon>Liliopsida</taxon>
        <taxon>Poales</taxon>
        <taxon>Poaceae</taxon>
        <taxon>PACMAD clade</taxon>
        <taxon>Arundinoideae</taxon>
        <taxon>Arundineae</taxon>
        <taxon>Arundo</taxon>
    </lineage>
</organism>
<keyword evidence="1" id="KW-0472">Membrane</keyword>
<keyword evidence="1" id="KW-0812">Transmembrane</keyword>
<keyword evidence="1" id="KW-1133">Transmembrane helix</keyword>
<sequence>MPVANSKMGRREHHCYYQYYVPMFSWALHHAMQKIITREDGWCKVRLLAECFVFTSLLVTGLFILSFVLLFNTHKHISTSL</sequence>
<dbReference type="AlphaFoldDB" id="A0A0A9HP96"/>
<feature type="transmembrane region" description="Helical" evidence="1">
    <location>
        <begin position="47"/>
        <end position="71"/>
    </location>
</feature>
<accession>A0A0A9HP96</accession>